<dbReference type="EMBL" id="CAJJDM010000029">
    <property type="protein sequence ID" value="CAD8060645.1"/>
    <property type="molecule type" value="Genomic_DNA"/>
</dbReference>
<dbReference type="OMA" id="KEVCHFG"/>
<comment type="caution">
    <text evidence="2">The sequence shown here is derived from an EMBL/GenBank/DDBJ whole genome shotgun (WGS) entry which is preliminary data.</text>
</comment>
<keyword evidence="3" id="KW-1185">Reference proteome</keyword>
<evidence type="ECO:0000256" key="1">
    <source>
        <dbReference type="SAM" id="Phobius"/>
    </source>
</evidence>
<organism evidence="2 3">
    <name type="scientific">Paramecium primaurelia</name>
    <dbReference type="NCBI Taxonomy" id="5886"/>
    <lineage>
        <taxon>Eukaryota</taxon>
        <taxon>Sar</taxon>
        <taxon>Alveolata</taxon>
        <taxon>Ciliophora</taxon>
        <taxon>Intramacronucleata</taxon>
        <taxon>Oligohymenophorea</taxon>
        <taxon>Peniculida</taxon>
        <taxon>Parameciidae</taxon>
        <taxon>Paramecium</taxon>
    </lineage>
</organism>
<evidence type="ECO:0000313" key="2">
    <source>
        <dbReference type="EMBL" id="CAD8060645.1"/>
    </source>
</evidence>
<keyword evidence="1" id="KW-0812">Transmembrane</keyword>
<gene>
    <name evidence="2" type="ORF">PPRIM_AZ9-3.1.T0300239</name>
</gene>
<protein>
    <recommendedName>
        <fullName evidence="4">Transmembrane protein</fullName>
    </recommendedName>
</protein>
<sequence length="251" mass="29828">MKSQARILLDKMNCCQLNIKQKQKPSTQFKLMVLRYHWSLAINKLQKIIIKRCRQPLLNLQEESVRMKKSRSQQPSLLFTNKRFEHLRYHSQYTQSLSESKSEEDISTKMQEKLESTQKNCNINEKILQIGEPQILKIQNEIKQSAYFHTQSSLDSLKFNEEFLDLFKKQKEVCHFGYLSQDKLKEQEILIKKILDSRPSKPIPDIKTFLSLIKKPQFEIEQSKPKQQQEYVLHLIIGIFILILMSIYIII</sequence>
<dbReference type="AlphaFoldDB" id="A0A8S1L336"/>
<evidence type="ECO:0000313" key="3">
    <source>
        <dbReference type="Proteomes" id="UP000688137"/>
    </source>
</evidence>
<feature type="transmembrane region" description="Helical" evidence="1">
    <location>
        <begin position="231"/>
        <end position="250"/>
    </location>
</feature>
<reference evidence="2" key="1">
    <citation type="submission" date="2021-01" db="EMBL/GenBank/DDBJ databases">
        <authorList>
            <consortium name="Genoscope - CEA"/>
            <person name="William W."/>
        </authorList>
    </citation>
    <scope>NUCLEOTIDE SEQUENCE</scope>
</reference>
<keyword evidence="1" id="KW-0472">Membrane</keyword>
<accession>A0A8S1L336</accession>
<evidence type="ECO:0008006" key="4">
    <source>
        <dbReference type="Google" id="ProtNLM"/>
    </source>
</evidence>
<proteinExistence type="predicted"/>
<name>A0A8S1L336_PARPR</name>
<dbReference type="Proteomes" id="UP000688137">
    <property type="component" value="Unassembled WGS sequence"/>
</dbReference>
<keyword evidence="1" id="KW-1133">Transmembrane helix</keyword>